<feature type="region of interest" description="Disordered" evidence="3">
    <location>
        <begin position="222"/>
        <end position="241"/>
    </location>
</feature>
<feature type="domain" description="Carbohydrate kinase PfkB" evidence="4">
    <location>
        <begin position="8"/>
        <end position="337"/>
    </location>
</feature>
<dbReference type="InterPro" id="IPR011611">
    <property type="entry name" value="PfkB_dom"/>
</dbReference>
<keyword evidence="2 5" id="KW-0418">Kinase</keyword>
<keyword evidence="6" id="KW-1185">Reference proteome</keyword>
<dbReference type="AlphaFoldDB" id="A0A3D9HWB0"/>
<dbReference type="EMBL" id="QRDW01000001">
    <property type="protein sequence ID" value="RED53804.1"/>
    <property type="molecule type" value="Genomic_DNA"/>
</dbReference>
<dbReference type="OrthoDB" id="9792663at2"/>
<name>A0A3D9HWB0_9PROT</name>
<gene>
    <name evidence="5" type="ORF">DFP90_101603</name>
</gene>
<dbReference type="Proteomes" id="UP000256845">
    <property type="component" value="Unassembled WGS sequence"/>
</dbReference>
<protein>
    <submittedName>
        <fullName evidence="5">Ribokinase</fullName>
    </submittedName>
</protein>
<evidence type="ECO:0000313" key="6">
    <source>
        <dbReference type="Proteomes" id="UP000256845"/>
    </source>
</evidence>
<evidence type="ECO:0000259" key="4">
    <source>
        <dbReference type="Pfam" id="PF00294"/>
    </source>
</evidence>
<dbReference type="RefSeq" id="WP_115934911.1">
    <property type="nucleotide sequence ID" value="NZ_QRDW01000001.1"/>
</dbReference>
<dbReference type="Gene3D" id="3.40.1190.20">
    <property type="match status" value="1"/>
</dbReference>
<dbReference type="InterPro" id="IPR029056">
    <property type="entry name" value="Ribokinase-like"/>
</dbReference>
<accession>A0A3D9HWB0</accession>
<organism evidence="5 6">
    <name type="scientific">Aestuariispira insulae</name>
    <dbReference type="NCBI Taxonomy" id="1461337"/>
    <lineage>
        <taxon>Bacteria</taxon>
        <taxon>Pseudomonadati</taxon>
        <taxon>Pseudomonadota</taxon>
        <taxon>Alphaproteobacteria</taxon>
        <taxon>Rhodospirillales</taxon>
        <taxon>Kiloniellaceae</taxon>
        <taxon>Aestuariispira</taxon>
    </lineage>
</organism>
<keyword evidence="1" id="KW-0808">Transferase</keyword>
<evidence type="ECO:0000313" key="5">
    <source>
        <dbReference type="EMBL" id="RED53804.1"/>
    </source>
</evidence>
<evidence type="ECO:0000256" key="3">
    <source>
        <dbReference type="SAM" id="MobiDB-lite"/>
    </source>
</evidence>
<evidence type="ECO:0000256" key="2">
    <source>
        <dbReference type="ARBA" id="ARBA00022777"/>
    </source>
</evidence>
<dbReference type="PROSITE" id="PS00583">
    <property type="entry name" value="PFKB_KINASES_1"/>
    <property type="match status" value="1"/>
</dbReference>
<proteinExistence type="predicted"/>
<comment type="caution">
    <text evidence="5">The sequence shown here is derived from an EMBL/GenBank/DDBJ whole genome shotgun (WGS) entry which is preliminary data.</text>
</comment>
<dbReference type="PANTHER" id="PTHR10584">
    <property type="entry name" value="SUGAR KINASE"/>
    <property type="match status" value="1"/>
</dbReference>
<sequence>MSFAGKKALTFGSATIDVIAAVDDHDIERMTMSNAASSFLLLEEGRKIDVASVNSSVGGGATNTAVSIARLGYDAACVVRIGEDNEGDTVLETLRAENIDTRLVIRDTSLPTGKTIMVSSHVRNPTIFTSRGANVALTETEVTDSLFAGRDLVYVAGLSGDSAACFPKIVKLAKQAGAFVAVNPGIRQLTYWAGDVREALAHVDLLSINAVEAEQLALTLIPKGQPKRGKQQPPKDGPKLLRTGLAGRTLEKLVERVCEEGPKIILITNGSEGAYAGTKDGITFFPADKIKVGSTAGAGDAFASTFAAFAASGADMTTCLKAATRNAASVIKVSDTHSGLMGFDALVTAMEN</sequence>
<dbReference type="GO" id="GO:0016301">
    <property type="term" value="F:kinase activity"/>
    <property type="evidence" value="ECO:0007669"/>
    <property type="project" value="UniProtKB-KW"/>
</dbReference>
<dbReference type="PANTHER" id="PTHR10584:SF166">
    <property type="entry name" value="RIBOKINASE"/>
    <property type="match status" value="1"/>
</dbReference>
<evidence type="ECO:0000256" key="1">
    <source>
        <dbReference type="ARBA" id="ARBA00022679"/>
    </source>
</evidence>
<dbReference type="InterPro" id="IPR002173">
    <property type="entry name" value="Carboh/pur_kinase_PfkB_CS"/>
</dbReference>
<reference evidence="5 6" key="1">
    <citation type="submission" date="2018-07" db="EMBL/GenBank/DDBJ databases">
        <title>Genomic Encyclopedia of Type Strains, Phase III (KMG-III): the genomes of soil and plant-associated and newly described type strains.</title>
        <authorList>
            <person name="Whitman W."/>
        </authorList>
    </citation>
    <scope>NUCLEOTIDE SEQUENCE [LARGE SCALE GENOMIC DNA]</scope>
    <source>
        <strain evidence="5 6">CECT 8488</strain>
    </source>
</reference>
<dbReference type="Pfam" id="PF00294">
    <property type="entry name" value="PfkB"/>
    <property type="match status" value="1"/>
</dbReference>
<dbReference type="SUPFAM" id="SSF53613">
    <property type="entry name" value="Ribokinase-like"/>
    <property type="match status" value="1"/>
</dbReference>